<organism evidence="2 3">
    <name type="scientific">Suillus plorans</name>
    <dbReference type="NCBI Taxonomy" id="116603"/>
    <lineage>
        <taxon>Eukaryota</taxon>
        <taxon>Fungi</taxon>
        <taxon>Dikarya</taxon>
        <taxon>Basidiomycota</taxon>
        <taxon>Agaricomycotina</taxon>
        <taxon>Agaricomycetes</taxon>
        <taxon>Agaricomycetidae</taxon>
        <taxon>Boletales</taxon>
        <taxon>Suillineae</taxon>
        <taxon>Suillaceae</taxon>
        <taxon>Suillus</taxon>
    </lineage>
</organism>
<sequence>MAQSGRHWHPNPQLMQQHSMPQGWQGTWPPPAGVALPPNFPGPPSMPPGANTHPHWKAGFWQYKPTSNMNGAGPGVYWATGMSASPVLQARATGGHSSPKMVLVLENMVPASSAPPLESKFTTATLTRALGSSVPFLLMHLPPPPSISSGNACHEETAEIPPPLSTATIYLQNRKFPTRAAAQARAGPKPAVICGFGPAWIFCRPEPSEARPKPRLLGQAGPEHHYMEGTGIAGLNLSQAQVIDGNHSRFQGDVSVLIVIRARAALIKVIADLLSGCRKCVDRMLSSDLADRIICRSQILYGYHCAEIRSQILSVASSLSPLENIVQFSSAAVIIFEHSFYIFYKRRYFRSTHPVRVTLQRYMTSPHSAAVREAVSTAIRAYEGNPSIWKALLPFERSQRKAGLIKTILEVILQHRLHLNPNEDRLKRGRYGATEVEA</sequence>
<dbReference type="EMBL" id="JABBWE010000113">
    <property type="protein sequence ID" value="KAG1785301.1"/>
    <property type="molecule type" value="Genomic_DNA"/>
</dbReference>
<evidence type="ECO:0000256" key="1">
    <source>
        <dbReference type="SAM" id="MobiDB-lite"/>
    </source>
</evidence>
<proteinExistence type="predicted"/>
<dbReference type="GeneID" id="64603267"/>
<dbReference type="RefSeq" id="XP_041152784.1">
    <property type="nucleotide sequence ID" value="XM_041309503.1"/>
</dbReference>
<evidence type="ECO:0000313" key="2">
    <source>
        <dbReference type="EMBL" id="KAG1785301.1"/>
    </source>
</evidence>
<protein>
    <submittedName>
        <fullName evidence="2">Uncharacterized protein</fullName>
    </submittedName>
</protein>
<dbReference type="Proteomes" id="UP000719766">
    <property type="component" value="Unassembled WGS sequence"/>
</dbReference>
<accession>A0A9P7AAH0</accession>
<dbReference type="AlphaFoldDB" id="A0A9P7AAH0"/>
<name>A0A9P7AAH0_9AGAM</name>
<reference evidence="2" key="1">
    <citation type="journal article" date="2020" name="New Phytol.">
        <title>Comparative genomics reveals dynamic genome evolution in host specialist ectomycorrhizal fungi.</title>
        <authorList>
            <person name="Lofgren L.A."/>
            <person name="Nguyen N.H."/>
            <person name="Vilgalys R."/>
            <person name="Ruytinx J."/>
            <person name="Liao H.L."/>
            <person name="Branco S."/>
            <person name="Kuo A."/>
            <person name="LaButti K."/>
            <person name="Lipzen A."/>
            <person name="Andreopoulos W."/>
            <person name="Pangilinan J."/>
            <person name="Riley R."/>
            <person name="Hundley H."/>
            <person name="Na H."/>
            <person name="Barry K."/>
            <person name="Grigoriev I.V."/>
            <person name="Stajich J.E."/>
            <person name="Kennedy P.G."/>
        </authorList>
    </citation>
    <scope>NUCLEOTIDE SEQUENCE</scope>
    <source>
        <strain evidence="2">S12</strain>
    </source>
</reference>
<evidence type="ECO:0000313" key="3">
    <source>
        <dbReference type="Proteomes" id="UP000719766"/>
    </source>
</evidence>
<gene>
    <name evidence="2" type="ORF">HD556DRAFT_1531647</name>
</gene>
<dbReference type="OrthoDB" id="2671741at2759"/>
<comment type="caution">
    <text evidence="2">The sequence shown here is derived from an EMBL/GenBank/DDBJ whole genome shotgun (WGS) entry which is preliminary data.</text>
</comment>
<feature type="region of interest" description="Disordered" evidence="1">
    <location>
        <begin position="1"/>
        <end position="53"/>
    </location>
</feature>
<keyword evidence="3" id="KW-1185">Reference proteome</keyword>
<feature type="compositionally biased region" description="Pro residues" evidence="1">
    <location>
        <begin position="28"/>
        <end position="47"/>
    </location>
</feature>
<feature type="compositionally biased region" description="Polar residues" evidence="1">
    <location>
        <begin position="13"/>
        <end position="25"/>
    </location>
</feature>